<gene>
    <name evidence="2" type="ORF">ACFSKW_08760</name>
</gene>
<evidence type="ECO:0000313" key="3">
    <source>
        <dbReference type="Proteomes" id="UP001597368"/>
    </source>
</evidence>
<accession>A0ABW4SPR0</accession>
<reference evidence="3" key="1">
    <citation type="journal article" date="2019" name="Int. J. Syst. Evol. Microbiol.">
        <title>The Global Catalogue of Microorganisms (GCM) 10K type strain sequencing project: providing services to taxonomists for standard genome sequencing and annotation.</title>
        <authorList>
            <consortium name="The Broad Institute Genomics Platform"/>
            <consortium name="The Broad Institute Genome Sequencing Center for Infectious Disease"/>
            <person name="Wu L."/>
            <person name="Ma J."/>
        </authorList>
    </citation>
    <scope>NUCLEOTIDE SEQUENCE [LARGE SCALE GENOMIC DNA]</scope>
    <source>
        <strain evidence="3">ICMP 6774ER</strain>
    </source>
</reference>
<feature type="compositionally biased region" description="Polar residues" evidence="1">
    <location>
        <begin position="1"/>
        <end position="15"/>
    </location>
</feature>
<protein>
    <submittedName>
        <fullName evidence="2">Uncharacterized protein</fullName>
    </submittedName>
</protein>
<comment type="caution">
    <text evidence="2">The sequence shown here is derived from an EMBL/GenBank/DDBJ whole genome shotgun (WGS) entry which is preliminary data.</text>
</comment>
<proteinExistence type="predicted"/>
<keyword evidence="3" id="KW-1185">Reference proteome</keyword>
<dbReference type="EMBL" id="JBHUFV010000015">
    <property type="protein sequence ID" value="MFD1931565.1"/>
    <property type="molecule type" value="Genomic_DNA"/>
</dbReference>
<dbReference type="Proteomes" id="UP001597368">
    <property type="component" value="Unassembled WGS sequence"/>
</dbReference>
<name>A0ABW4SPR0_9ACTN</name>
<evidence type="ECO:0000256" key="1">
    <source>
        <dbReference type="SAM" id="MobiDB-lite"/>
    </source>
</evidence>
<evidence type="ECO:0000313" key="2">
    <source>
        <dbReference type="EMBL" id="MFD1931565.1"/>
    </source>
</evidence>
<dbReference type="RefSeq" id="WP_379571005.1">
    <property type="nucleotide sequence ID" value="NZ_JBHUFV010000015.1"/>
</dbReference>
<sequence length="129" mass="13520">MRSPQANQNVTSPSRPTAPKGPSSPGNPANGYDTHAGFVRKFAGTMDSSATGVHTLKEHTPVFEGWNLVPLAGIPIVGLPFVGRFNNISNTWRDSAGILGGVLRTDSGKLFQAADVYTAADRAGTLGKK</sequence>
<feature type="region of interest" description="Disordered" evidence="1">
    <location>
        <begin position="1"/>
        <end position="35"/>
    </location>
</feature>
<organism evidence="2 3">
    <name type="scientific">Nonomuraea mangrovi</name>
    <dbReference type="NCBI Taxonomy" id="2316207"/>
    <lineage>
        <taxon>Bacteria</taxon>
        <taxon>Bacillati</taxon>
        <taxon>Actinomycetota</taxon>
        <taxon>Actinomycetes</taxon>
        <taxon>Streptosporangiales</taxon>
        <taxon>Streptosporangiaceae</taxon>
        <taxon>Nonomuraea</taxon>
    </lineage>
</organism>